<organism evidence="1 2">
    <name type="scientific">Panagrolaimus sp. JU765</name>
    <dbReference type="NCBI Taxonomy" id="591449"/>
    <lineage>
        <taxon>Eukaryota</taxon>
        <taxon>Metazoa</taxon>
        <taxon>Ecdysozoa</taxon>
        <taxon>Nematoda</taxon>
        <taxon>Chromadorea</taxon>
        <taxon>Rhabditida</taxon>
        <taxon>Tylenchina</taxon>
        <taxon>Panagrolaimomorpha</taxon>
        <taxon>Panagrolaimoidea</taxon>
        <taxon>Panagrolaimidae</taxon>
        <taxon>Panagrolaimus</taxon>
    </lineage>
</organism>
<dbReference type="Proteomes" id="UP000887576">
    <property type="component" value="Unplaced"/>
</dbReference>
<accession>A0AC34QH53</accession>
<evidence type="ECO:0000313" key="2">
    <source>
        <dbReference type="WBParaSite" id="JU765_v2.g16413.t1"/>
    </source>
</evidence>
<dbReference type="WBParaSite" id="JU765_v2.g16413.t1">
    <property type="protein sequence ID" value="JU765_v2.g16413.t1"/>
    <property type="gene ID" value="JU765_v2.g16413"/>
</dbReference>
<evidence type="ECO:0000313" key="1">
    <source>
        <dbReference type="Proteomes" id="UP000887576"/>
    </source>
</evidence>
<proteinExistence type="predicted"/>
<reference evidence="2" key="1">
    <citation type="submission" date="2022-11" db="UniProtKB">
        <authorList>
            <consortium name="WormBaseParasite"/>
        </authorList>
    </citation>
    <scope>IDENTIFICATION</scope>
</reference>
<sequence length="563" mass="64658">MKKTAKYIRMLQNDGIQTKYSEEATKYIFLSNSGLSCSVDQDELQNRLNIYGVLERVISFRHKSYTIAAYQEVEEAIAAQKSLNGQPLIKNGPNICVFFITDVPKVCLNEPMTIPGLQIVDDFIDESYEKNILSFLSENQERFTDMKNRSVLHFGFEFNYEENNAFVPTLPFPDVLQDLIASIRSYFKNGDPDQITINRYSKGQSIPIHFDTHSAFEETIVSLSLQSPINIEFRHAANSAQMSEFTLHPRSLLIMQDEARYCYKHGIRPRSSDVDQKSGLIFLRKERYSITFRKIRQKPCECPYLEYCDWDRNGQIAIPRDEENAKVIEKLYVQGVYEEIADHFDKTRHSKWRKVVEFLDSLPNNAFVVDAGCGNGKYLTNDKLFVLGFDACLNLLKTAKLKGEVFQGSILNIPLKSGVANAVISIAVIHHFATVDRRRSAIIEIARVLAPGGKACVTVWSFDQKVDGKDSMYNQMRSTRIQEQHSGDNSKTLVIHDGTEFTQKDMLVPWQKADKLTEKPVFRFYHLFDWGELDSIIESVSDLKICDSYYEEGNYIVIFEKLK</sequence>
<protein>
    <submittedName>
        <fullName evidence="2">Alkylated DNA repair protein alkB homolog 8</fullName>
    </submittedName>
</protein>
<name>A0AC34QH53_9BILA</name>